<reference evidence="2" key="1">
    <citation type="submission" date="2022-10" db="EMBL/GenBank/DDBJ databases">
        <authorList>
            <person name="Hyden B.L."/>
            <person name="Feng K."/>
            <person name="Yates T."/>
            <person name="Jawdy S."/>
            <person name="Smart L.B."/>
            <person name="Muchero W."/>
        </authorList>
    </citation>
    <scope>NUCLEOTIDE SEQUENCE</scope>
    <source>
        <tissue evidence="2">Shoot tip</tissue>
    </source>
</reference>
<keyword evidence="3" id="KW-1185">Reference proteome</keyword>
<keyword evidence="1" id="KW-0472">Membrane</keyword>
<proteinExistence type="predicted"/>
<evidence type="ECO:0000313" key="2">
    <source>
        <dbReference type="EMBL" id="KAJ6360192.1"/>
    </source>
</evidence>
<keyword evidence="1" id="KW-1133">Transmembrane helix</keyword>
<evidence type="ECO:0000313" key="3">
    <source>
        <dbReference type="Proteomes" id="UP001141253"/>
    </source>
</evidence>
<feature type="transmembrane region" description="Helical" evidence="1">
    <location>
        <begin position="6"/>
        <end position="26"/>
    </location>
</feature>
<accession>A0ABQ9ATQ3</accession>
<gene>
    <name evidence="2" type="ORF">OIU77_004238</name>
</gene>
<sequence length="75" mass="9138">MIFSPYYFLSVIFFPYCILVICFEFFQIAWCDTLHQAGSPWMHEMERVTAFIPIYQIYHLIKQRFDIFSGNEVFH</sequence>
<reference evidence="2" key="2">
    <citation type="journal article" date="2023" name="Int. J. Mol. Sci.">
        <title>De Novo Assembly and Annotation of 11 Diverse Shrub Willow (Salix) Genomes Reveals Novel Gene Organization in Sex-Linked Regions.</title>
        <authorList>
            <person name="Hyden B."/>
            <person name="Feng K."/>
            <person name="Yates T.B."/>
            <person name="Jawdy S."/>
            <person name="Cereghino C."/>
            <person name="Smart L.B."/>
            <person name="Muchero W."/>
        </authorList>
    </citation>
    <scope>NUCLEOTIDE SEQUENCE</scope>
    <source>
        <tissue evidence="2">Shoot tip</tissue>
    </source>
</reference>
<evidence type="ECO:0008006" key="4">
    <source>
        <dbReference type="Google" id="ProtNLM"/>
    </source>
</evidence>
<comment type="caution">
    <text evidence="2">The sequence shown here is derived from an EMBL/GenBank/DDBJ whole genome shotgun (WGS) entry which is preliminary data.</text>
</comment>
<name>A0ABQ9ATQ3_9ROSI</name>
<protein>
    <recommendedName>
        <fullName evidence="4">Secreted protein</fullName>
    </recommendedName>
</protein>
<organism evidence="2 3">
    <name type="scientific">Salix suchowensis</name>
    <dbReference type="NCBI Taxonomy" id="1278906"/>
    <lineage>
        <taxon>Eukaryota</taxon>
        <taxon>Viridiplantae</taxon>
        <taxon>Streptophyta</taxon>
        <taxon>Embryophyta</taxon>
        <taxon>Tracheophyta</taxon>
        <taxon>Spermatophyta</taxon>
        <taxon>Magnoliopsida</taxon>
        <taxon>eudicotyledons</taxon>
        <taxon>Gunneridae</taxon>
        <taxon>Pentapetalae</taxon>
        <taxon>rosids</taxon>
        <taxon>fabids</taxon>
        <taxon>Malpighiales</taxon>
        <taxon>Salicaceae</taxon>
        <taxon>Saliceae</taxon>
        <taxon>Salix</taxon>
    </lineage>
</organism>
<dbReference type="EMBL" id="JAPFFI010000015">
    <property type="protein sequence ID" value="KAJ6360192.1"/>
    <property type="molecule type" value="Genomic_DNA"/>
</dbReference>
<evidence type="ECO:0000256" key="1">
    <source>
        <dbReference type="SAM" id="Phobius"/>
    </source>
</evidence>
<dbReference type="Proteomes" id="UP001141253">
    <property type="component" value="Chromosome 13"/>
</dbReference>
<keyword evidence="1" id="KW-0812">Transmembrane</keyword>